<dbReference type="Gene3D" id="3.40.50.300">
    <property type="entry name" value="P-loop containing nucleotide triphosphate hydrolases"/>
    <property type="match status" value="1"/>
</dbReference>
<dbReference type="InterPro" id="IPR011527">
    <property type="entry name" value="ABC1_TM_dom"/>
</dbReference>
<evidence type="ECO:0000259" key="8">
    <source>
        <dbReference type="PROSITE" id="PS50893"/>
    </source>
</evidence>
<evidence type="ECO:0000256" key="4">
    <source>
        <dbReference type="ARBA" id="ARBA00022840"/>
    </source>
</evidence>
<evidence type="ECO:0000256" key="6">
    <source>
        <dbReference type="ARBA" id="ARBA00023136"/>
    </source>
</evidence>
<feature type="domain" description="ABC transmembrane type-1" evidence="9">
    <location>
        <begin position="16"/>
        <end position="298"/>
    </location>
</feature>
<dbReference type="RefSeq" id="WP_310501821.1">
    <property type="nucleotide sequence ID" value="NZ_JAVDSB010000016.1"/>
</dbReference>
<dbReference type="PROSITE" id="PS50893">
    <property type="entry name" value="ABC_TRANSPORTER_2"/>
    <property type="match status" value="1"/>
</dbReference>
<dbReference type="InterPro" id="IPR036640">
    <property type="entry name" value="ABC1_TM_sf"/>
</dbReference>
<comment type="subcellular location">
    <subcellularLocation>
        <location evidence="1">Cell membrane</location>
        <topology evidence="1">Multi-pass membrane protein</topology>
    </subcellularLocation>
</comment>
<evidence type="ECO:0000259" key="9">
    <source>
        <dbReference type="PROSITE" id="PS50929"/>
    </source>
</evidence>
<gene>
    <name evidence="10" type="ORF">J2736_005615</name>
</gene>
<accession>A0ABU1P3R1</accession>
<dbReference type="InterPro" id="IPR003439">
    <property type="entry name" value="ABC_transporter-like_ATP-bd"/>
</dbReference>
<feature type="transmembrane region" description="Helical" evidence="7">
    <location>
        <begin position="269"/>
        <end position="289"/>
    </location>
</feature>
<evidence type="ECO:0000256" key="5">
    <source>
        <dbReference type="ARBA" id="ARBA00022989"/>
    </source>
</evidence>
<keyword evidence="2 7" id="KW-0812">Transmembrane</keyword>
<dbReference type="SUPFAM" id="SSF52540">
    <property type="entry name" value="P-loop containing nucleoside triphosphate hydrolases"/>
    <property type="match status" value="1"/>
</dbReference>
<dbReference type="InterPro" id="IPR003593">
    <property type="entry name" value="AAA+_ATPase"/>
</dbReference>
<keyword evidence="3" id="KW-0547">Nucleotide-binding</keyword>
<evidence type="ECO:0000256" key="3">
    <source>
        <dbReference type="ARBA" id="ARBA00022741"/>
    </source>
</evidence>
<dbReference type="PANTHER" id="PTHR43394:SF1">
    <property type="entry name" value="ATP-BINDING CASSETTE SUB-FAMILY B MEMBER 10, MITOCHONDRIAL"/>
    <property type="match status" value="1"/>
</dbReference>
<feature type="transmembrane region" description="Helical" evidence="7">
    <location>
        <begin position="134"/>
        <end position="151"/>
    </location>
</feature>
<dbReference type="Gene3D" id="1.20.1560.10">
    <property type="entry name" value="ABC transporter type 1, transmembrane domain"/>
    <property type="match status" value="1"/>
</dbReference>
<feature type="domain" description="ABC transporter" evidence="8">
    <location>
        <begin position="343"/>
        <end position="579"/>
    </location>
</feature>
<reference evidence="10 11" key="1">
    <citation type="submission" date="2023-07" db="EMBL/GenBank/DDBJ databases">
        <title>Sorghum-associated microbial communities from plants grown in Nebraska, USA.</title>
        <authorList>
            <person name="Schachtman D."/>
        </authorList>
    </citation>
    <scope>NUCLEOTIDE SEQUENCE [LARGE SCALE GENOMIC DNA]</scope>
    <source>
        <strain evidence="10 11">CC258</strain>
    </source>
</reference>
<dbReference type="EMBL" id="JAVDSB010000016">
    <property type="protein sequence ID" value="MDR6554386.1"/>
    <property type="molecule type" value="Genomic_DNA"/>
</dbReference>
<dbReference type="SUPFAM" id="SSF90123">
    <property type="entry name" value="ABC transporter transmembrane region"/>
    <property type="match status" value="1"/>
</dbReference>
<dbReference type="CDD" id="cd18548">
    <property type="entry name" value="ABC_6TM_Tm287_like"/>
    <property type="match status" value="1"/>
</dbReference>
<sequence>MWKLRSFVKPYWFITLLAPLLMVMEVCMDLSQPRLMATIVNHGVADGNLTLVWTTGLHMLGVAFVGLVGGAGCTFFAVRASQNFGADLRLSVFEKVQSLSFRQLDTFSTGSLITRLTSDVMQMLNILQILLRQFVREASLLIGSVIMAVVISPRLSLILLAVVPIQFLILYLLMKRSTPLFRQMQTKIDRVNTVMQESTTGIRVIKAFVRATFERTRFGKANTDLLNASLSSARALATSGPLMTLILNVSIVAVLWFGGAQTWSGSMAIGDLAAFIIYISQVLFSLVSISNTLMNISRAQVSAERIREVLETKMDPNESTQTKTEVLAVDLENPSPTTVGCELEFDRVSFVYETAPDQPILQDISFKALPGQTIGILGATGSGKSTLVSLIPRLYEASSGHIRLNGVDVKDLPAEQLRSQIGIVLQQSILFSGTIRDNILFGKPEASDAEMEAVAKAAEADSFIRKLPEGYEAKLGQRGVNLSGGQKQRIAIARALLLRSPLLVLDDSTSAIDLGTEKRIQRSLQELMAGSTRIIIAQRVSSVLQADQILVLEEGRIAARGTHEELLATSALYQDIYHSQQGKEAALHG</sequence>
<dbReference type="GO" id="GO:0005524">
    <property type="term" value="F:ATP binding"/>
    <property type="evidence" value="ECO:0007669"/>
    <property type="project" value="UniProtKB-KW"/>
</dbReference>
<organism evidence="10 11">
    <name type="scientific">Paenibacillus qinlingensis</name>
    <dbReference type="NCBI Taxonomy" id="1837343"/>
    <lineage>
        <taxon>Bacteria</taxon>
        <taxon>Bacillati</taxon>
        <taxon>Bacillota</taxon>
        <taxon>Bacilli</taxon>
        <taxon>Bacillales</taxon>
        <taxon>Paenibacillaceae</taxon>
        <taxon>Paenibacillus</taxon>
    </lineage>
</organism>
<dbReference type="InterPro" id="IPR017871">
    <property type="entry name" value="ABC_transporter-like_CS"/>
</dbReference>
<evidence type="ECO:0000256" key="1">
    <source>
        <dbReference type="ARBA" id="ARBA00004651"/>
    </source>
</evidence>
<dbReference type="InterPro" id="IPR027417">
    <property type="entry name" value="P-loop_NTPase"/>
</dbReference>
<keyword evidence="11" id="KW-1185">Reference proteome</keyword>
<comment type="caution">
    <text evidence="10">The sequence shown here is derived from an EMBL/GenBank/DDBJ whole genome shotgun (WGS) entry which is preliminary data.</text>
</comment>
<keyword evidence="6 7" id="KW-0472">Membrane</keyword>
<dbReference type="Pfam" id="PF00664">
    <property type="entry name" value="ABC_membrane"/>
    <property type="match status" value="1"/>
</dbReference>
<dbReference type="Pfam" id="PF00005">
    <property type="entry name" value="ABC_tran"/>
    <property type="match status" value="1"/>
</dbReference>
<feature type="transmembrane region" description="Helical" evidence="7">
    <location>
        <begin position="12"/>
        <end position="31"/>
    </location>
</feature>
<dbReference type="InterPro" id="IPR039421">
    <property type="entry name" value="Type_1_exporter"/>
</dbReference>
<feature type="transmembrane region" description="Helical" evidence="7">
    <location>
        <begin position="51"/>
        <end position="78"/>
    </location>
</feature>
<evidence type="ECO:0000256" key="7">
    <source>
        <dbReference type="SAM" id="Phobius"/>
    </source>
</evidence>
<keyword evidence="5 7" id="KW-1133">Transmembrane helix</keyword>
<protein>
    <submittedName>
        <fullName evidence="10">ATP-binding cassette subfamily B protein</fullName>
    </submittedName>
</protein>
<evidence type="ECO:0000256" key="2">
    <source>
        <dbReference type="ARBA" id="ARBA00022692"/>
    </source>
</evidence>
<dbReference type="PROSITE" id="PS50929">
    <property type="entry name" value="ABC_TM1F"/>
    <property type="match status" value="1"/>
</dbReference>
<evidence type="ECO:0000313" key="10">
    <source>
        <dbReference type="EMBL" id="MDR6554386.1"/>
    </source>
</evidence>
<dbReference type="PROSITE" id="PS00211">
    <property type="entry name" value="ABC_TRANSPORTER_1"/>
    <property type="match status" value="1"/>
</dbReference>
<proteinExistence type="predicted"/>
<dbReference type="SMART" id="SM00382">
    <property type="entry name" value="AAA"/>
    <property type="match status" value="1"/>
</dbReference>
<dbReference type="PANTHER" id="PTHR43394">
    <property type="entry name" value="ATP-DEPENDENT PERMEASE MDL1, MITOCHONDRIAL"/>
    <property type="match status" value="1"/>
</dbReference>
<evidence type="ECO:0000313" key="11">
    <source>
        <dbReference type="Proteomes" id="UP001267290"/>
    </source>
</evidence>
<feature type="transmembrane region" description="Helical" evidence="7">
    <location>
        <begin position="235"/>
        <end position="257"/>
    </location>
</feature>
<name>A0ABU1P3R1_9BACL</name>
<keyword evidence="4 10" id="KW-0067">ATP-binding</keyword>
<dbReference type="Proteomes" id="UP001267290">
    <property type="component" value="Unassembled WGS sequence"/>
</dbReference>
<feature type="transmembrane region" description="Helical" evidence="7">
    <location>
        <begin position="157"/>
        <end position="174"/>
    </location>
</feature>